<reference evidence="2" key="2">
    <citation type="submission" date="2023-05" db="EMBL/GenBank/DDBJ databases">
        <authorList>
            <person name="Fouks B."/>
        </authorList>
    </citation>
    <scope>NUCLEOTIDE SEQUENCE</scope>
    <source>
        <strain evidence="2">Stay&amp;Tobe</strain>
        <tissue evidence="2">Testes</tissue>
    </source>
</reference>
<name>A0AAD7ZWF6_DIPPU</name>
<evidence type="ECO:0000313" key="3">
    <source>
        <dbReference type="Proteomes" id="UP001233999"/>
    </source>
</evidence>
<sequence>MMEWWAGADKHLNKCRIDFWRRDCQLEEEIDRIIINTGIDSSDEETSAAAKEEEEIGNSDNESVDTSATASADEATMVMNVGVEQLLP</sequence>
<dbReference type="AlphaFoldDB" id="A0AAD7ZWF6"/>
<feature type="region of interest" description="Disordered" evidence="1">
    <location>
        <begin position="40"/>
        <end position="75"/>
    </location>
</feature>
<proteinExistence type="predicted"/>
<protein>
    <submittedName>
        <fullName evidence="2">Uncharacterized protein</fullName>
    </submittedName>
</protein>
<dbReference type="EMBL" id="JASPKZ010006809">
    <property type="protein sequence ID" value="KAJ9587063.1"/>
    <property type="molecule type" value="Genomic_DNA"/>
</dbReference>
<gene>
    <name evidence="2" type="ORF">L9F63_019346</name>
</gene>
<reference evidence="2" key="1">
    <citation type="journal article" date="2023" name="IScience">
        <title>Live-bearing cockroach genome reveals convergent evolutionary mechanisms linked to viviparity in insects and beyond.</title>
        <authorList>
            <person name="Fouks B."/>
            <person name="Harrison M.C."/>
            <person name="Mikhailova A.A."/>
            <person name="Marchal E."/>
            <person name="English S."/>
            <person name="Carruthers M."/>
            <person name="Jennings E.C."/>
            <person name="Chiamaka E.L."/>
            <person name="Frigard R.A."/>
            <person name="Pippel M."/>
            <person name="Attardo G.M."/>
            <person name="Benoit J.B."/>
            <person name="Bornberg-Bauer E."/>
            <person name="Tobe S.S."/>
        </authorList>
    </citation>
    <scope>NUCLEOTIDE SEQUENCE</scope>
    <source>
        <strain evidence="2">Stay&amp;Tobe</strain>
    </source>
</reference>
<accession>A0AAD7ZWF6</accession>
<evidence type="ECO:0000256" key="1">
    <source>
        <dbReference type="SAM" id="MobiDB-lite"/>
    </source>
</evidence>
<organism evidence="2 3">
    <name type="scientific">Diploptera punctata</name>
    <name type="common">Pacific beetle cockroach</name>
    <dbReference type="NCBI Taxonomy" id="6984"/>
    <lineage>
        <taxon>Eukaryota</taxon>
        <taxon>Metazoa</taxon>
        <taxon>Ecdysozoa</taxon>
        <taxon>Arthropoda</taxon>
        <taxon>Hexapoda</taxon>
        <taxon>Insecta</taxon>
        <taxon>Pterygota</taxon>
        <taxon>Neoptera</taxon>
        <taxon>Polyneoptera</taxon>
        <taxon>Dictyoptera</taxon>
        <taxon>Blattodea</taxon>
        <taxon>Blaberoidea</taxon>
        <taxon>Blaberidae</taxon>
        <taxon>Diplopterinae</taxon>
        <taxon>Diploptera</taxon>
    </lineage>
</organism>
<keyword evidence="3" id="KW-1185">Reference proteome</keyword>
<evidence type="ECO:0000313" key="2">
    <source>
        <dbReference type="EMBL" id="KAJ9587063.1"/>
    </source>
</evidence>
<feature type="compositionally biased region" description="Acidic residues" evidence="1">
    <location>
        <begin position="41"/>
        <end position="57"/>
    </location>
</feature>
<feature type="compositionally biased region" description="Low complexity" evidence="1">
    <location>
        <begin position="64"/>
        <end position="75"/>
    </location>
</feature>
<dbReference type="Proteomes" id="UP001233999">
    <property type="component" value="Unassembled WGS sequence"/>
</dbReference>
<comment type="caution">
    <text evidence="2">The sequence shown here is derived from an EMBL/GenBank/DDBJ whole genome shotgun (WGS) entry which is preliminary data.</text>
</comment>